<feature type="region of interest" description="Disordered" evidence="1">
    <location>
        <begin position="284"/>
        <end position="303"/>
    </location>
</feature>
<dbReference type="OrthoDB" id="6747212at2759"/>
<feature type="compositionally biased region" description="Polar residues" evidence="1">
    <location>
        <begin position="436"/>
        <end position="447"/>
    </location>
</feature>
<evidence type="ECO:0000256" key="1">
    <source>
        <dbReference type="SAM" id="MobiDB-lite"/>
    </source>
</evidence>
<organism evidence="2 3">
    <name type="scientific">Psylliodes chrysocephalus</name>
    <dbReference type="NCBI Taxonomy" id="3402493"/>
    <lineage>
        <taxon>Eukaryota</taxon>
        <taxon>Metazoa</taxon>
        <taxon>Ecdysozoa</taxon>
        <taxon>Arthropoda</taxon>
        <taxon>Hexapoda</taxon>
        <taxon>Insecta</taxon>
        <taxon>Pterygota</taxon>
        <taxon>Neoptera</taxon>
        <taxon>Endopterygota</taxon>
        <taxon>Coleoptera</taxon>
        <taxon>Polyphaga</taxon>
        <taxon>Cucujiformia</taxon>
        <taxon>Chrysomeloidea</taxon>
        <taxon>Chrysomelidae</taxon>
        <taxon>Galerucinae</taxon>
        <taxon>Alticini</taxon>
        <taxon>Psylliodes</taxon>
    </lineage>
</organism>
<dbReference type="AlphaFoldDB" id="A0A9P0CII3"/>
<name>A0A9P0CII3_9CUCU</name>
<reference evidence="2" key="1">
    <citation type="submission" date="2022-01" db="EMBL/GenBank/DDBJ databases">
        <authorList>
            <person name="King R."/>
        </authorList>
    </citation>
    <scope>NUCLEOTIDE SEQUENCE</scope>
</reference>
<sequence length="690" mass="77015">MPKMVNYLSPVKMDLLNNLETTFSIQSPNINQSISELDNFLSSSTQEGRESLGILSLDFREDVQNSSNFLNVTVFDLESLNSQFDFQSLNPHSDLGRESLGILHIDQLNVNLEIQDDNSPGISLLSPVPKNFNFTRNLDTAFLMTPTKYSNSSFNSNSLELPSKIFVLTKSDNSVASSAGQSFLNNAQIMTTSNEENRLRCMSQPLSNDLKVKNQKEFFWSTGRPIKTNFLPTSIYGNKLKFDDKEDIFYDSVFIEGNHLAQKIADGSFLNDDAPANGILDCTPQPDWPDFDESEVDKEKSPRLNSETVIKAIDKMFPTTSQIDDFKIKTTRSESASSKSRDAKDILDNLSEIFNNTHRSEKQKSEGRMLLNNLVELLNNSQYICDTEDSGHSSNPENESVAVHSNKILSCDKVANVSDMSERDVSSESGPKKRLSQTFCSIKSVQQKAERRSSLKSGSSLNNNKTTNNADVKSKQNSAAPLKLKPVKVTSKKGPLIAIIPVEDMKKTNSCPNTTNKRPIARTSTPINEPKLKPPFTSTPRNNSSKAPACKPKPKLTRDNSFDSNNSNDGSKKPDTSKVSKLRKTSLTKEPLHSRTQTQPKPVRRNTISEGMAENLLGRKRSNSLGKETGIMSVLPMIRQNLLQSSYYNKKSPILSNRNAKVESNEEKQVNFKVADKSVKLKKNKENLRP</sequence>
<accession>A0A9P0CII3</accession>
<keyword evidence="3" id="KW-1185">Reference proteome</keyword>
<evidence type="ECO:0000313" key="3">
    <source>
        <dbReference type="Proteomes" id="UP001153636"/>
    </source>
</evidence>
<proteinExistence type="predicted"/>
<feature type="region of interest" description="Disordered" evidence="1">
    <location>
        <begin position="419"/>
        <end position="486"/>
    </location>
</feature>
<feature type="compositionally biased region" description="Low complexity" evidence="1">
    <location>
        <begin position="455"/>
        <end position="469"/>
    </location>
</feature>
<feature type="compositionally biased region" description="Polar residues" evidence="1">
    <location>
        <begin position="508"/>
        <end position="527"/>
    </location>
</feature>
<evidence type="ECO:0000313" key="2">
    <source>
        <dbReference type="EMBL" id="CAH1100708.1"/>
    </source>
</evidence>
<protein>
    <submittedName>
        <fullName evidence="2">Uncharacterized protein</fullName>
    </submittedName>
</protein>
<feature type="region of interest" description="Disordered" evidence="1">
    <location>
        <begin position="507"/>
        <end position="612"/>
    </location>
</feature>
<dbReference type="EMBL" id="OV651822">
    <property type="protein sequence ID" value="CAH1100708.1"/>
    <property type="molecule type" value="Genomic_DNA"/>
</dbReference>
<dbReference type="Proteomes" id="UP001153636">
    <property type="component" value="Chromosome 10"/>
</dbReference>
<gene>
    <name evidence="2" type="ORF">PSYICH_LOCUS1557</name>
</gene>
<feature type="compositionally biased region" description="Polar residues" evidence="1">
    <location>
        <begin position="536"/>
        <end position="545"/>
    </location>
</feature>